<name>C4LAA7_TOLAT</name>
<dbReference type="NCBIfam" id="NF008931">
    <property type="entry name" value="PRK12288.1"/>
    <property type="match status" value="1"/>
</dbReference>
<feature type="binding site" evidence="3">
    <location>
        <position position="293"/>
    </location>
    <ligand>
        <name>Zn(2+)</name>
        <dbReference type="ChEBI" id="CHEBI:29105"/>
    </ligand>
</feature>
<dbReference type="AlphaFoldDB" id="C4LAA7"/>
<dbReference type="PANTHER" id="PTHR32120">
    <property type="entry name" value="SMALL RIBOSOMAL SUBUNIT BIOGENESIS GTPASE RSGA"/>
    <property type="match status" value="1"/>
</dbReference>
<comment type="subcellular location">
    <subcellularLocation>
        <location evidence="3">Cytoplasm</location>
    </subcellularLocation>
</comment>
<evidence type="ECO:0000313" key="7">
    <source>
        <dbReference type="EMBL" id="ACQ94082.1"/>
    </source>
</evidence>
<keyword evidence="3" id="KW-0862">Zinc</keyword>
<dbReference type="Gene3D" id="2.40.50.140">
    <property type="entry name" value="Nucleic acid-binding proteins"/>
    <property type="match status" value="1"/>
</dbReference>
<proteinExistence type="inferred from homology"/>
<feature type="binding site" evidence="3">
    <location>
        <position position="300"/>
    </location>
    <ligand>
        <name>Zn(2+)</name>
        <dbReference type="ChEBI" id="CHEBI:29105"/>
    </ligand>
</feature>
<reference evidence="7 8" key="2">
    <citation type="journal article" date="2011" name="Stand. Genomic Sci.">
        <title>Complete genome sequence of Tolumonas auensis type strain (TA 4).</title>
        <authorList>
            <person name="Chertkov O."/>
            <person name="Copeland A."/>
            <person name="Lucas S."/>
            <person name="Lapidus A."/>
            <person name="Berry K.W."/>
            <person name="Detter J.C."/>
            <person name="Del Rio T.G."/>
            <person name="Hammon N."/>
            <person name="Dalin E."/>
            <person name="Tice H."/>
            <person name="Pitluck S."/>
            <person name="Richardson P."/>
            <person name="Bruce D."/>
            <person name="Goodwin L."/>
            <person name="Han C."/>
            <person name="Tapia R."/>
            <person name="Saunders E."/>
            <person name="Schmutz J."/>
            <person name="Brettin T."/>
            <person name="Larimer F."/>
            <person name="Land M."/>
            <person name="Hauser L."/>
            <person name="Spring S."/>
            <person name="Rohde M."/>
            <person name="Kyrpides N.C."/>
            <person name="Ivanova N."/>
            <person name="Goker M."/>
            <person name="Beller H.R."/>
            <person name="Klenk H.P."/>
            <person name="Woyke T."/>
        </authorList>
    </citation>
    <scope>NUCLEOTIDE SEQUENCE [LARGE SCALE GENOMIC DNA]</scope>
    <source>
        <strain evidence="8">DSM 9187 / TA4</strain>
    </source>
</reference>
<keyword evidence="3" id="KW-0699">rRNA-binding</keyword>
<keyword evidence="3" id="KW-0694">RNA-binding</keyword>
<feature type="binding site" evidence="3">
    <location>
        <begin position="211"/>
        <end position="219"/>
    </location>
    <ligand>
        <name>GTP</name>
        <dbReference type="ChEBI" id="CHEBI:37565"/>
    </ligand>
</feature>
<evidence type="ECO:0000259" key="6">
    <source>
        <dbReference type="PROSITE" id="PS51721"/>
    </source>
</evidence>
<dbReference type="Pfam" id="PF03193">
    <property type="entry name" value="RsgA_GTPase"/>
    <property type="match status" value="1"/>
</dbReference>
<dbReference type="eggNOG" id="COG1162">
    <property type="taxonomic scope" value="Bacteria"/>
</dbReference>
<keyword evidence="2 3" id="KW-0342">GTP-binding</keyword>
<keyword evidence="3" id="KW-0963">Cytoplasm</keyword>
<organism evidence="7 8">
    <name type="scientific">Tolumonas auensis (strain DSM 9187 / NBRC 110442 / TA 4)</name>
    <dbReference type="NCBI Taxonomy" id="595494"/>
    <lineage>
        <taxon>Bacteria</taxon>
        <taxon>Pseudomonadati</taxon>
        <taxon>Pseudomonadota</taxon>
        <taxon>Gammaproteobacteria</taxon>
        <taxon>Aeromonadales</taxon>
        <taxon>Aeromonadaceae</taxon>
        <taxon>Tolumonas</taxon>
    </lineage>
</organism>
<keyword evidence="3" id="KW-0690">Ribosome biogenesis</keyword>
<dbReference type="HAMAP" id="MF_01820">
    <property type="entry name" value="GTPase_RsgA"/>
    <property type="match status" value="1"/>
</dbReference>
<comment type="subunit">
    <text evidence="3">Monomer. Associates with 30S ribosomal subunit, binds 16S rRNA.</text>
</comment>
<dbReference type="Gene3D" id="1.10.40.50">
    <property type="entry name" value="Probable gtpase engc, domain 3"/>
    <property type="match status" value="1"/>
</dbReference>
<evidence type="ECO:0000256" key="3">
    <source>
        <dbReference type="HAMAP-Rule" id="MF_01820"/>
    </source>
</evidence>
<comment type="similarity">
    <text evidence="3">Belongs to the TRAFAC class YlqF/YawG GTPase family. RsgA subfamily.</text>
</comment>
<evidence type="ECO:0000256" key="2">
    <source>
        <dbReference type="ARBA" id="ARBA00023134"/>
    </source>
</evidence>
<dbReference type="CDD" id="cd01854">
    <property type="entry name" value="YjeQ_EngC"/>
    <property type="match status" value="1"/>
</dbReference>
<dbReference type="Gene3D" id="3.40.50.300">
    <property type="entry name" value="P-loop containing nucleotide triphosphate hydrolases"/>
    <property type="match status" value="1"/>
</dbReference>
<dbReference type="GO" id="GO:0019843">
    <property type="term" value="F:rRNA binding"/>
    <property type="evidence" value="ECO:0007669"/>
    <property type="project" value="UniProtKB-KW"/>
</dbReference>
<dbReference type="GO" id="GO:0003924">
    <property type="term" value="F:GTPase activity"/>
    <property type="evidence" value="ECO:0007669"/>
    <property type="project" value="UniProtKB-UniRule"/>
</dbReference>
<accession>C4LAA7</accession>
<dbReference type="HOGENOM" id="CLU_033617_2_0_6"/>
<comment type="function">
    <text evidence="3">One of several proteins that assist in the late maturation steps of the functional core of the 30S ribosomal subunit. Helps release RbfA from mature subunits. May play a role in the assembly of ribosomal proteins into the subunit. Circularly permuted GTPase that catalyzes slow GTP hydrolysis, GTPase activity is stimulated by the 30S ribosomal subunit.</text>
</comment>
<dbReference type="InterPro" id="IPR027417">
    <property type="entry name" value="P-loop_NTPase"/>
</dbReference>
<reference evidence="8" key="1">
    <citation type="submission" date="2009-05" db="EMBL/GenBank/DDBJ databases">
        <title>Complete sequence of Tolumonas auensis DSM 9187.</title>
        <authorList>
            <consortium name="US DOE Joint Genome Institute"/>
            <person name="Lucas S."/>
            <person name="Copeland A."/>
            <person name="Lapidus A."/>
            <person name="Glavina del Rio T."/>
            <person name="Tice H."/>
            <person name="Bruce D."/>
            <person name="Goodwin L."/>
            <person name="Pitluck S."/>
            <person name="Chertkov O."/>
            <person name="Brettin T."/>
            <person name="Detter J.C."/>
            <person name="Han C."/>
            <person name="Larimer F."/>
            <person name="Land M."/>
            <person name="Hauser L."/>
            <person name="Kyrpides N."/>
            <person name="Mikhailova N."/>
            <person name="Spring S."/>
            <person name="Beller H."/>
        </authorList>
    </citation>
    <scope>NUCLEOTIDE SEQUENCE [LARGE SCALE GENOMIC DNA]</scope>
    <source>
        <strain evidence="8">DSM 9187 / TA4</strain>
    </source>
</reference>
<dbReference type="RefSeq" id="WP_015879531.1">
    <property type="nucleotide sequence ID" value="NC_012691.1"/>
</dbReference>
<feature type="binding site" evidence="3">
    <location>
        <position position="298"/>
    </location>
    <ligand>
        <name>Zn(2+)</name>
        <dbReference type="ChEBI" id="CHEBI:29105"/>
    </ligand>
</feature>
<evidence type="ECO:0000313" key="8">
    <source>
        <dbReference type="Proteomes" id="UP000009073"/>
    </source>
</evidence>
<feature type="domain" description="EngC GTPase" evidence="5">
    <location>
        <begin position="118"/>
        <end position="267"/>
    </location>
</feature>
<dbReference type="EC" id="3.6.1.-" evidence="3"/>
<dbReference type="OrthoDB" id="9809485at2"/>
<feature type="compositionally biased region" description="Polar residues" evidence="4">
    <location>
        <begin position="9"/>
        <end position="18"/>
    </location>
</feature>
<dbReference type="GO" id="GO:0005525">
    <property type="term" value="F:GTP binding"/>
    <property type="evidence" value="ECO:0007669"/>
    <property type="project" value="UniProtKB-UniRule"/>
</dbReference>
<feature type="domain" description="CP-type G" evidence="6">
    <location>
        <begin position="109"/>
        <end position="269"/>
    </location>
</feature>
<keyword evidence="1 3" id="KW-0547">Nucleotide-binding</keyword>
<evidence type="ECO:0000256" key="4">
    <source>
        <dbReference type="SAM" id="MobiDB-lite"/>
    </source>
</evidence>
<evidence type="ECO:0000259" key="5">
    <source>
        <dbReference type="PROSITE" id="PS50936"/>
    </source>
</evidence>
<dbReference type="InterPro" id="IPR004881">
    <property type="entry name" value="Ribosome_biogen_GTPase_RsgA"/>
</dbReference>
<keyword evidence="3" id="KW-0479">Metal-binding</keyword>
<dbReference type="GO" id="GO:0005737">
    <property type="term" value="C:cytoplasm"/>
    <property type="evidence" value="ECO:0007669"/>
    <property type="project" value="UniProtKB-SubCell"/>
</dbReference>
<comment type="cofactor">
    <cofactor evidence="3">
        <name>Zn(2+)</name>
        <dbReference type="ChEBI" id="CHEBI:29105"/>
    </cofactor>
    <text evidence="3">Binds 1 zinc ion per subunit.</text>
</comment>
<keyword evidence="8" id="KW-1185">Reference proteome</keyword>
<dbReference type="SUPFAM" id="SSF52540">
    <property type="entry name" value="P-loop containing nucleoside triphosphate hydrolases"/>
    <property type="match status" value="1"/>
</dbReference>
<dbReference type="EMBL" id="CP001616">
    <property type="protein sequence ID" value="ACQ94082.1"/>
    <property type="molecule type" value="Genomic_DNA"/>
</dbReference>
<feature type="binding site" evidence="3">
    <location>
        <begin position="157"/>
        <end position="160"/>
    </location>
    <ligand>
        <name>GTP</name>
        <dbReference type="ChEBI" id="CHEBI:37565"/>
    </ligand>
</feature>
<feature type="region of interest" description="Disordered" evidence="4">
    <location>
        <begin position="1"/>
        <end position="24"/>
    </location>
</feature>
<feature type="binding site" evidence="3">
    <location>
        <position position="306"/>
    </location>
    <ligand>
        <name>Zn(2+)</name>
        <dbReference type="ChEBI" id="CHEBI:29105"/>
    </ligand>
</feature>
<gene>
    <name evidence="3" type="primary">rsgA</name>
    <name evidence="7" type="ordered locus">Tola_2488</name>
</gene>
<dbReference type="GO" id="GO:0046872">
    <property type="term" value="F:metal ion binding"/>
    <property type="evidence" value="ECO:0007669"/>
    <property type="project" value="UniProtKB-KW"/>
</dbReference>
<evidence type="ECO:0000256" key="1">
    <source>
        <dbReference type="ARBA" id="ARBA00022741"/>
    </source>
</evidence>
<dbReference type="PROSITE" id="PS51721">
    <property type="entry name" value="G_CP"/>
    <property type="match status" value="1"/>
</dbReference>
<dbReference type="Proteomes" id="UP000009073">
    <property type="component" value="Chromosome"/>
</dbReference>
<dbReference type="STRING" id="595494.Tola_2488"/>
<protein>
    <recommendedName>
        <fullName evidence="3">Small ribosomal subunit biogenesis GTPase RsgA</fullName>
        <ecNumber evidence="3">3.6.1.-</ecNumber>
    </recommendedName>
</protein>
<sequence length="344" mass="38562">MAKKPKLSHGQQRRVNANHQRRLQKPVTDVDDSLLGPALEGLVISRFGKHADIEDSNGEIHRCNMRRTIESVVTGDHVIWRAGSEALQGISGVVEAVRPRQSVLTRPDFYDGIKPVAANIDQIVIVSAVLPEFSTNIVDRYLVAAEHVEIPPLLVLNKIDLLDDISREQLERKLDIYRNLGYPLLNVSCETEHGLDELQAQLKDKVSVFVGQSGVGKSSLINALHPHAKAVIGEISGQSGLGQHTTTTARLYHFASGGMLIDSPGIREFSLWHLENERVTWCFKEFRDYLGGCKFRDCKHGSDPGCLIREAVEQGKISAERYHNYHRILESMQDARNMRHVSRE</sequence>
<dbReference type="PANTHER" id="PTHR32120:SF11">
    <property type="entry name" value="SMALL RIBOSOMAL SUBUNIT BIOGENESIS GTPASE RSGA 1, MITOCHONDRIAL-RELATED"/>
    <property type="match status" value="1"/>
</dbReference>
<dbReference type="PROSITE" id="PS50936">
    <property type="entry name" value="ENGC_GTPASE"/>
    <property type="match status" value="1"/>
</dbReference>
<dbReference type="InterPro" id="IPR030378">
    <property type="entry name" value="G_CP_dom"/>
</dbReference>
<dbReference type="InterPro" id="IPR010914">
    <property type="entry name" value="RsgA_GTPase_dom"/>
</dbReference>
<dbReference type="InterPro" id="IPR012340">
    <property type="entry name" value="NA-bd_OB-fold"/>
</dbReference>
<keyword evidence="3" id="KW-0378">Hydrolase</keyword>
<dbReference type="NCBIfam" id="TIGR00157">
    <property type="entry name" value="ribosome small subunit-dependent GTPase A"/>
    <property type="match status" value="1"/>
</dbReference>
<dbReference type="GO" id="GO:0042274">
    <property type="term" value="P:ribosomal small subunit biogenesis"/>
    <property type="evidence" value="ECO:0007669"/>
    <property type="project" value="UniProtKB-UniRule"/>
</dbReference>
<dbReference type="KEGG" id="tau:Tola_2488"/>